<dbReference type="PANTHER" id="PTHR42966:SF2">
    <property type="entry name" value="PSEUDAMINIC ACID SYNTHASE"/>
    <property type="match status" value="1"/>
</dbReference>
<dbReference type="EMBL" id="LR798286">
    <property type="protein sequence ID" value="CAB5221017.1"/>
    <property type="molecule type" value="Genomic_DNA"/>
</dbReference>
<dbReference type="Pfam" id="PF08666">
    <property type="entry name" value="SAF"/>
    <property type="match status" value="1"/>
</dbReference>
<dbReference type="SMART" id="SM00858">
    <property type="entry name" value="SAF"/>
    <property type="match status" value="1"/>
</dbReference>
<sequence length="326" mass="35540">MNRPFIVAEMSANHLGSLDRAMAIVEAAADAGADAIKLQTWSPDTMCIDRGYTLRHGPWAGRTLFDLYREAWMPWEWHKPIFDYARILGLVPFSAAFDRESVDFLETLGVDRHKVASFELVDLPLIRYMASKGKPMILSTGMATEAEIWNALNAVYEVSEQRAILLKCTSAYPADASDANLNTIRLVLSNGWGLSDHTIGVGVACAAAALGATMIEKHLTLARSDGGPDAGFSMEPAEFKQLVVECRRAALARGRVHYGPGPNESTDLRRSLWITRDVAPGEPLRLGFNVATARPALGLSPATDLEGAIARRYLPAGMPLTQEMLA</sequence>
<dbReference type="NCBIfam" id="TIGR03586">
    <property type="entry name" value="PseI"/>
    <property type="match status" value="1"/>
</dbReference>
<dbReference type="InterPro" id="IPR013785">
    <property type="entry name" value="Aldolase_TIM"/>
</dbReference>
<protein>
    <submittedName>
        <fullName evidence="2">SpsE Sialic acid synthase</fullName>
    </submittedName>
</protein>
<dbReference type="InterPro" id="IPR051690">
    <property type="entry name" value="PseI-like"/>
</dbReference>
<reference evidence="2" key="1">
    <citation type="submission" date="2020-05" db="EMBL/GenBank/DDBJ databases">
        <authorList>
            <person name="Chiriac C."/>
            <person name="Salcher M."/>
            <person name="Ghai R."/>
            <person name="Kavagutti S V."/>
        </authorList>
    </citation>
    <scope>NUCLEOTIDE SEQUENCE</scope>
</reference>
<evidence type="ECO:0000313" key="2">
    <source>
        <dbReference type="EMBL" id="CAB5221017.1"/>
    </source>
</evidence>
<dbReference type="PANTHER" id="PTHR42966">
    <property type="entry name" value="N-ACETYLNEURAMINATE SYNTHASE"/>
    <property type="match status" value="1"/>
</dbReference>
<dbReference type="GO" id="GO:0047444">
    <property type="term" value="F:N-acylneuraminate-9-phosphate synthase activity"/>
    <property type="evidence" value="ECO:0007669"/>
    <property type="project" value="TreeGrafter"/>
</dbReference>
<dbReference type="Gene3D" id="3.90.1210.10">
    <property type="entry name" value="Antifreeze-like/N-acetylneuraminic acid synthase C-terminal domain"/>
    <property type="match status" value="1"/>
</dbReference>
<dbReference type="CDD" id="cd11615">
    <property type="entry name" value="SAF_NeuB_like"/>
    <property type="match status" value="1"/>
</dbReference>
<dbReference type="InterPro" id="IPR020030">
    <property type="entry name" value="Pseudaminic_synth_PseI"/>
</dbReference>
<dbReference type="GO" id="GO:0016051">
    <property type="term" value="P:carbohydrate biosynthetic process"/>
    <property type="evidence" value="ECO:0007669"/>
    <property type="project" value="InterPro"/>
</dbReference>
<dbReference type="InterPro" id="IPR057736">
    <property type="entry name" value="SAF_PseI/NeuA/NeuB"/>
</dbReference>
<evidence type="ECO:0000259" key="1">
    <source>
        <dbReference type="SMART" id="SM00858"/>
    </source>
</evidence>
<proteinExistence type="predicted"/>
<dbReference type="Gene3D" id="3.20.20.70">
    <property type="entry name" value="Aldolase class I"/>
    <property type="match status" value="1"/>
</dbReference>
<organism evidence="2">
    <name type="scientific">uncultured Caudovirales phage</name>
    <dbReference type="NCBI Taxonomy" id="2100421"/>
    <lineage>
        <taxon>Viruses</taxon>
        <taxon>Duplodnaviria</taxon>
        <taxon>Heunggongvirae</taxon>
        <taxon>Uroviricota</taxon>
        <taxon>Caudoviricetes</taxon>
        <taxon>Peduoviridae</taxon>
        <taxon>Maltschvirus</taxon>
        <taxon>Maltschvirus maltsch</taxon>
    </lineage>
</organism>
<name>A0A6J7WTF6_9CAUD</name>
<accession>A0A6J7WTF6</accession>
<dbReference type="SUPFAM" id="SSF51569">
    <property type="entry name" value="Aldolase"/>
    <property type="match status" value="1"/>
</dbReference>
<dbReference type="InterPro" id="IPR013974">
    <property type="entry name" value="SAF"/>
</dbReference>
<dbReference type="InterPro" id="IPR013132">
    <property type="entry name" value="PseI/NeuA/B-like_N"/>
</dbReference>
<dbReference type="Pfam" id="PF03102">
    <property type="entry name" value="NeuB"/>
    <property type="match status" value="1"/>
</dbReference>
<gene>
    <name evidence="2" type="ORF">UFOVP241_64</name>
</gene>
<feature type="domain" description="SAF" evidence="1">
    <location>
        <begin position="269"/>
        <end position="326"/>
    </location>
</feature>